<dbReference type="GO" id="GO:0004553">
    <property type="term" value="F:hydrolase activity, hydrolyzing O-glycosyl compounds"/>
    <property type="evidence" value="ECO:0007669"/>
    <property type="project" value="InterPro"/>
</dbReference>
<dbReference type="InterPro" id="IPR013320">
    <property type="entry name" value="ConA-like_dom_sf"/>
</dbReference>
<keyword evidence="1" id="KW-1133">Transmembrane helix</keyword>
<dbReference type="PROSITE" id="PS51762">
    <property type="entry name" value="GH16_2"/>
    <property type="match status" value="1"/>
</dbReference>
<dbReference type="InterPro" id="IPR050546">
    <property type="entry name" value="Glycosyl_Hydrlase_16"/>
</dbReference>
<gene>
    <name evidence="3" type="ORF">DL546_008916</name>
</gene>
<keyword evidence="4" id="KW-1185">Reference proteome</keyword>
<dbReference type="InterPro" id="IPR000757">
    <property type="entry name" value="Beta-glucanase-like"/>
</dbReference>
<keyword evidence="1" id="KW-0812">Transmembrane</keyword>
<evidence type="ECO:0000256" key="1">
    <source>
        <dbReference type="SAM" id="Phobius"/>
    </source>
</evidence>
<dbReference type="Proteomes" id="UP000275385">
    <property type="component" value="Unassembled WGS sequence"/>
</dbReference>
<proteinExistence type="predicted"/>
<evidence type="ECO:0000313" key="4">
    <source>
        <dbReference type="Proteomes" id="UP000275385"/>
    </source>
</evidence>
<accession>A0A420YH95</accession>
<feature type="transmembrane region" description="Helical" evidence="1">
    <location>
        <begin position="102"/>
        <end position="124"/>
    </location>
</feature>
<sequence length="476" mass="53430">MTSSRVGSSRSSVVGFDFVFDQHASSPGKLPSFDRFPPPHDDHLYTGPARPSISKYSKFSSVSYNSVHSAKAYNPHAYFRSRRIKKGTIDRPELREKDPRKIWITLIPIFGFLVGLLSIALLTWNGYSSVSRHRYCKVFTDDFSNGFNSTIWTKHVETGGYGNGEFEVTTADDENVFVRDGQLVIKPTLQDESYIDNTSVTNLTADGTCTSSTPENCVLSVNRTDGHIVQPVKSGRISTKNFAVIRYGRIDVTAKLAAGDWLLSQVMMFPAQDYYGAWPASGEIDIGMVRGNNYTYNGGRGNQLLQSALHWGPDSTTDRWQATSGLRDALHSTYHDKFHTFGLEWTEKYLFTWVDSRLAQVVYVKFNHDFFQLGGYGATYTNGSKLVDPWQGPGTSHGTPFDRPFYLILSVGVGGTSGWFPDGVDGKPWVDKSNKARRNFWDARDKWFPTWTEMVVRKVTMWQQCDAGATDLSGFT</sequence>
<feature type="domain" description="GH16" evidence="2">
    <location>
        <begin position="122"/>
        <end position="467"/>
    </location>
</feature>
<dbReference type="GO" id="GO:0005975">
    <property type="term" value="P:carbohydrate metabolic process"/>
    <property type="evidence" value="ECO:0007669"/>
    <property type="project" value="InterPro"/>
</dbReference>
<keyword evidence="1" id="KW-0472">Membrane</keyword>
<dbReference type="OrthoDB" id="4781at2759"/>
<protein>
    <recommendedName>
        <fullName evidence="2">GH16 domain-containing protein</fullName>
    </recommendedName>
</protein>
<dbReference type="SUPFAM" id="SSF49899">
    <property type="entry name" value="Concanavalin A-like lectins/glucanases"/>
    <property type="match status" value="1"/>
</dbReference>
<name>A0A420YH95_9PEZI</name>
<dbReference type="PANTHER" id="PTHR10963">
    <property type="entry name" value="GLYCOSYL HYDROLASE-RELATED"/>
    <property type="match status" value="1"/>
</dbReference>
<dbReference type="AlphaFoldDB" id="A0A420YH95"/>
<evidence type="ECO:0000313" key="3">
    <source>
        <dbReference type="EMBL" id="RKU47257.1"/>
    </source>
</evidence>
<organism evidence="3 4">
    <name type="scientific">Coniochaeta pulveracea</name>
    <dbReference type="NCBI Taxonomy" id="177199"/>
    <lineage>
        <taxon>Eukaryota</taxon>
        <taxon>Fungi</taxon>
        <taxon>Dikarya</taxon>
        <taxon>Ascomycota</taxon>
        <taxon>Pezizomycotina</taxon>
        <taxon>Sordariomycetes</taxon>
        <taxon>Sordariomycetidae</taxon>
        <taxon>Coniochaetales</taxon>
        <taxon>Coniochaetaceae</taxon>
        <taxon>Coniochaeta</taxon>
    </lineage>
</organism>
<comment type="caution">
    <text evidence="3">The sequence shown here is derived from an EMBL/GenBank/DDBJ whole genome shotgun (WGS) entry which is preliminary data.</text>
</comment>
<evidence type="ECO:0000259" key="2">
    <source>
        <dbReference type="PROSITE" id="PS51762"/>
    </source>
</evidence>
<dbReference type="STRING" id="177199.A0A420YH95"/>
<dbReference type="PANTHER" id="PTHR10963:SF62">
    <property type="entry name" value="GLUCAN 1,3-BETA-GLUCOSIDASE"/>
    <property type="match status" value="1"/>
</dbReference>
<dbReference type="EMBL" id="QVQW01000010">
    <property type="protein sequence ID" value="RKU47257.1"/>
    <property type="molecule type" value="Genomic_DNA"/>
</dbReference>
<reference evidence="3 4" key="1">
    <citation type="submission" date="2018-08" db="EMBL/GenBank/DDBJ databases">
        <title>Draft genome of the lignicolous fungus Coniochaeta pulveracea.</title>
        <authorList>
            <person name="Borstlap C.J."/>
            <person name="De Witt R.N."/>
            <person name="Botha A."/>
            <person name="Volschenk H."/>
        </authorList>
    </citation>
    <scope>NUCLEOTIDE SEQUENCE [LARGE SCALE GENOMIC DNA]</scope>
    <source>
        <strain evidence="3 4">CAB683</strain>
    </source>
</reference>
<dbReference type="Gene3D" id="2.60.120.200">
    <property type="match status" value="1"/>
</dbReference>
<dbReference type="Pfam" id="PF00722">
    <property type="entry name" value="Glyco_hydro_16"/>
    <property type="match status" value="1"/>
</dbReference>